<dbReference type="EMBL" id="QJKD01000014">
    <property type="protein sequence ID" value="PXX49265.1"/>
    <property type="molecule type" value="Genomic_DNA"/>
</dbReference>
<dbReference type="AlphaFoldDB" id="A0A2V3XXG4"/>
<keyword evidence="2" id="KW-1185">Reference proteome</keyword>
<reference evidence="1 2" key="1">
    <citation type="submission" date="2018-05" db="EMBL/GenBank/DDBJ databases">
        <title>Genomic Encyclopedia of Type Strains, Phase IV (KMG-IV): sequencing the most valuable type-strain genomes for metagenomic binning, comparative biology and taxonomic classification.</title>
        <authorList>
            <person name="Goeker M."/>
        </authorList>
    </citation>
    <scope>NUCLEOTIDE SEQUENCE [LARGE SCALE GENOMIC DNA]</scope>
    <source>
        <strain evidence="1 2">DSM 24995</strain>
    </source>
</reference>
<dbReference type="GeneID" id="86063752"/>
<evidence type="ECO:0000313" key="2">
    <source>
        <dbReference type="Proteomes" id="UP000248057"/>
    </source>
</evidence>
<gene>
    <name evidence="1" type="ORF">DFR60_11454</name>
</gene>
<accession>A0A2V3XXG4</accession>
<dbReference type="Proteomes" id="UP000248057">
    <property type="component" value="Unassembled WGS sequence"/>
</dbReference>
<sequence>MILREIFLETNVNGELLLNNHILSQMGIGKNEQIYIAYLCPSDTEIVNKFREFILTKDGVEKIQREMEMEEEVSLTIPNELMIDAGIPLEADLDVICKKGLIVIQAAKADEILPKEVLEACNEVGIEPEQFRIMLQEESVLKTE</sequence>
<organism evidence="1 2">
    <name type="scientific">Hungatella effluvii</name>
    <dbReference type="NCBI Taxonomy" id="1096246"/>
    <lineage>
        <taxon>Bacteria</taxon>
        <taxon>Bacillati</taxon>
        <taxon>Bacillota</taxon>
        <taxon>Clostridia</taxon>
        <taxon>Lachnospirales</taxon>
        <taxon>Lachnospiraceae</taxon>
        <taxon>Hungatella</taxon>
    </lineage>
</organism>
<evidence type="ECO:0000313" key="1">
    <source>
        <dbReference type="EMBL" id="PXX49265.1"/>
    </source>
</evidence>
<protein>
    <submittedName>
        <fullName evidence="1">Uncharacterized protein</fullName>
    </submittedName>
</protein>
<dbReference type="RefSeq" id="WP_110324922.1">
    <property type="nucleotide sequence ID" value="NZ_QJKD01000014.1"/>
</dbReference>
<name>A0A2V3XXG4_9FIRM</name>
<comment type="caution">
    <text evidence="1">The sequence shown here is derived from an EMBL/GenBank/DDBJ whole genome shotgun (WGS) entry which is preliminary data.</text>
</comment>
<proteinExistence type="predicted"/>